<evidence type="ECO:0000256" key="1">
    <source>
        <dbReference type="SAM" id="MobiDB-lite"/>
    </source>
</evidence>
<protein>
    <recommendedName>
        <fullName evidence="4">Tubby C-terminal domain-containing protein</fullName>
    </recommendedName>
</protein>
<feature type="region of interest" description="Disordered" evidence="1">
    <location>
        <begin position="1"/>
        <end position="36"/>
    </location>
</feature>
<organism evidence="2 3">
    <name type="scientific">Tritrichomonas musculus</name>
    <dbReference type="NCBI Taxonomy" id="1915356"/>
    <lineage>
        <taxon>Eukaryota</taxon>
        <taxon>Metamonada</taxon>
        <taxon>Parabasalia</taxon>
        <taxon>Tritrichomonadida</taxon>
        <taxon>Tritrichomonadidae</taxon>
        <taxon>Tritrichomonas</taxon>
    </lineage>
</organism>
<name>A0ABR2IP40_9EUKA</name>
<comment type="caution">
    <text evidence="2">The sequence shown here is derived from an EMBL/GenBank/DDBJ whole genome shotgun (WGS) entry which is preliminary data.</text>
</comment>
<sequence length="272" mass="31420">MKYKHRHPKIELDVSDDNDTKDAGNDINQAEPKNDPFTIEDVESSFHVPETCSQNISSGQSYFSANQISIRKEKSQLVTRNIVVESYPTYILTTKRKYRRTGRSAVYLFSDMSRKVLFEAKQKQKSPNVFDIYTPGSTDSVAALVIGDNDYSFKKYNQRGPELLTIKFQPTPRHLFRSAIVNFMFSSADKKPQRLRSRDPPLNSDDKPVFNFGNKFYIESMRNMILYSRHQDKDYIAVRKTDENELQIDTMFRANILWLVAISLSDAISPVC</sequence>
<dbReference type="Proteomes" id="UP001470230">
    <property type="component" value="Unassembled WGS sequence"/>
</dbReference>
<evidence type="ECO:0000313" key="3">
    <source>
        <dbReference type="Proteomes" id="UP001470230"/>
    </source>
</evidence>
<evidence type="ECO:0008006" key="4">
    <source>
        <dbReference type="Google" id="ProtNLM"/>
    </source>
</evidence>
<accession>A0ABR2IP40</accession>
<gene>
    <name evidence="2" type="ORF">M9Y10_009700</name>
</gene>
<dbReference type="EMBL" id="JAPFFF010000015">
    <property type="protein sequence ID" value="KAK8866732.1"/>
    <property type="molecule type" value="Genomic_DNA"/>
</dbReference>
<keyword evidence="3" id="KW-1185">Reference proteome</keyword>
<proteinExistence type="predicted"/>
<reference evidence="2 3" key="1">
    <citation type="submission" date="2024-04" db="EMBL/GenBank/DDBJ databases">
        <title>Tritrichomonas musculus Genome.</title>
        <authorList>
            <person name="Alves-Ferreira E."/>
            <person name="Grigg M."/>
            <person name="Lorenzi H."/>
            <person name="Galac M."/>
        </authorList>
    </citation>
    <scope>NUCLEOTIDE SEQUENCE [LARGE SCALE GENOMIC DNA]</scope>
    <source>
        <strain evidence="2 3">EAF2021</strain>
    </source>
</reference>
<evidence type="ECO:0000313" key="2">
    <source>
        <dbReference type="EMBL" id="KAK8866732.1"/>
    </source>
</evidence>